<evidence type="ECO:0000256" key="6">
    <source>
        <dbReference type="ARBA" id="ARBA00022598"/>
    </source>
</evidence>
<evidence type="ECO:0000256" key="1">
    <source>
        <dbReference type="ARBA" id="ARBA00001946"/>
    </source>
</evidence>
<protein>
    <recommendedName>
        <fullName evidence="4">phenylalanine--tRNA ligase</fullName>
        <ecNumber evidence="4">6.1.1.20</ecNumber>
    </recommendedName>
</protein>
<evidence type="ECO:0000259" key="13">
    <source>
        <dbReference type="PROSITE" id="PS51483"/>
    </source>
</evidence>
<dbReference type="STRING" id="583356.Igag_0538"/>
<dbReference type="Gene3D" id="3.30.56.10">
    <property type="match status" value="2"/>
</dbReference>
<dbReference type="HOGENOM" id="CLU_020279_3_0_2"/>
<dbReference type="PROSITE" id="PS51483">
    <property type="entry name" value="B5"/>
    <property type="match status" value="1"/>
</dbReference>
<comment type="cofactor">
    <cofactor evidence="1">
        <name>Mg(2+)</name>
        <dbReference type="ChEBI" id="CHEBI:18420"/>
    </cofactor>
</comment>
<dbReference type="BioCyc" id="IAGG583356:GHAH-540-MONOMER"/>
<dbReference type="PANTHER" id="PTHR10947">
    <property type="entry name" value="PHENYLALANYL-TRNA SYNTHETASE BETA CHAIN AND LEUCINE-RICH REPEAT-CONTAINING PROTEIN 47"/>
    <property type="match status" value="1"/>
</dbReference>
<keyword evidence="5" id="KW-0963">Cytoplasm</keyword>
<dbReference type="InterPro" id="IPR005147">
    <property type="entry name" value="tRNA_synthase_B5-dom"/>
</dbReference>
<keyword evidence="12 14" id="KW-0030">Aminoacyl-tRNA synthetase</keyword>
<evidence type="ECO:0000256" key="2">
    <source>
        <dbReference type="ARBA" id="ARBA00004496"/>
    </source>
</evidence>
<evidence type="ECO:0000256" key="12">
    <source>
        <dbReference type="ARBA" id="ARBA00023146"/>
    </source>
</evidence>
<dbReference type="Proteomes" id="UP000001304">
    <property type="component" value="Chromosome"/>
</dbReference>
<sequence length="553" mass="63001">MPVVRTLLPRILGLIGIDDVDRLRDVLFNLKCETEIEEDGTIAIEVQSDRIDMFSTEGIAYAARLYLGLEKPKMFNVTSIDFDVYVEPPIKRPYIAIAAVRNVEMDEYILKELIEFQERLHTTFGRNRRKVAIGIHDLDKLPSKTLRYLYVDIDREKMIPLHTSEVMTIREVLNRLDQGKLYGDISLDGNMHPAIFSGNEIISLPPVINSDITRLEPSTRNILIDVTGIDINAIKIVLNAIIHSLVFYGGSIIGARIIYPNYTDYTPDLTWRKRSVDTEYASMWLGIEKKEIILKARDALTRMGYIVEKIDETSIDVLVPPYRADILHQVDIVEDIAIGIGYDALGIEAIPPVYRYGVDRYRVVSNIVRDVLIGLGYTEINTLTILPSKILDLIQQGEYLRIVNPISSEIDAIRNSMVASILLVLRESQHTPLPIKIFEVGEVVTKCLECYNRWRNEFRCVFALMDSEIRFEEIHADLFAVLRELGIERNISIHSCSNPIYISGRCGCIEMNNRVIGVFGEVNPEILEKLGIEYPIAIVELYLEPIIDVLYGK</sequence>
<comment type="subcellular location">
    <subcellularLocation>
        <location evidence="2">Cytoplasm</location>
    </subcellularLocation>
</comment>
<evidence type="ECO:0000256" key="5">
    <source>
        <dbReference type="ARBA" id="ARBA00022490"/>
    </source>
</evidence>
<dbReference type="GO" id="GO:0006432">
    <property type="term" value="P:phenylalanyl-tRNA aminoacylation"/>
    <property type="evidence" value="ECO:0007669"/>
    <property type="project" value="InterPro"/>
</dbReference>
<dbReference type="SMART" id="SM00874">
    <property type="entry name" value="B5"/>
    <property type="match status" value="1"/>
</dbReference>
<dbReference type="GO" id="GO:0009328">
    <property type="term" value="C:phenylalanine-tRNA ligase complex"/>
    <property type="evidence" value="ECO:0007669"/>
    <property type="project" value="TreeGrafter"/>
</dbReference>
<organism evidence="14 15">
    <name type="scientific">Ignisphaera aggregans (strain DSM 17230 / JCM 13409 / AQ1.S1)</name>
    <dbReference type="NCBI Taxonomy" id="583356"/>
    <lineage>
        <taxon>Archaea</taxon>
        <taxon>Thermoproteota</taxon>
        <taxon>Thermoprotei</taxon>
        <taxon>Desulfurococcales</taxon>
        <taxon>Desulfurococcaceae</taxon>
        <taxon>Ignisphaera</taxon>
    </lineage>
</organism>
<dbReference type="Pfam" id="PF17759">
    <property type="entry name" value="tRNA_synthFbeta"/>
    <property type="match status" value="1"/>
</dbReference>
<dbReference type="EC" id="6.1.1.20" evidence="4"/>
<dbReference type="Gene3D" id="3.30.930.10">
    <property type="entry name" value="Bira Bifunctional Protein, Domain 2"/>
    <property type="match status" value="1"/>
</dbReference>
<dbReference type="AlphaFoldDB" id="E0SS24"/>
<evidence type="ECO:0000313" key="15">
    <source>
        <dbReference type="Proteomes" id="UP000001304"/>
    </source>
</evidence>
<evidence type="ECO:0000256" key="10">
    <source>
        <dbReference type="ARBA" id="ARBA00022842"/>
    </source>
</evidence>
<keyword evidence="9" id="KW-0067">ATP-binding</keyword>
<evidence type="ECO:0000256" key="7">
    <source>
        <dbReference type="ARBA" id="ARBA00022723"/>
    </source>
</evidence>
<comment type="similarity">
    <text evidence="3">Belongs to the phenylalanyl-tRNA synthetase beta subunit family. Type 2 subfamily.</text>
</comment>
<dbReference type="Gene3D" id="3.50.40.10">
    <property type="entry name" value="Phenylalanyl-trna Synthetase, Chain B, domain 3"/>
    <property type="match status" value="1"/>
</dbReference>
<dbReference type="SUPFAM" id="SSF46955">
    <property type="entry name" value="Putative DNA-binding domain"/>
    <property type="match status" value="1"/>
</dbReference>
<gene>
    <name evidence="14" type="ordered locus">Igag_0538</name>
</gene>
<dbReference type="EMBL" id="CP002098">
    <property type="protein sequence ID" value="ADM27374.1"/>
    <property type="molecule type" value="Genomic_DNA"/>
</dbReference>
<keyword evidence="10" id="KW-0460">Magnesium</keyword>
<dbReference type="GO" id="GO:0003723">
    <property type="term" value="F:RNA binding"/>
    <property type="evidence" value="ECO:0007669"/>
    <property type="project" value="InterPro"/>
</dbReference>
<dbReference type="InterPro" id="IPR045864">
    <property type="entry name" value="aa-tRNA-synth_II/BPL/LPL"/>
</dbReference>
<dbReference type="GO" id="GO:0005524">
    <property type="term" value="F:ATP binding"/>
    <property type="evidence" value="ECO:0007669"/>
    <property type="project" value="UniProtKB-KW"/>
</dbReference>
<feature type="domain" description="B5" evidence="13">
    <location>
        <begin position="269"/>
        <end position="347"/>
    </location>
</feature>
<evidence type="ECO:0000256" key="11">
    <source>
        <dbReference type="ARBA" id="ARBA00022917"/>
    </source>
</evidence>
<dbReference type="InterPro" id="IPR020825">
    <property type="entry name" value="Phe-tRNA_synthase-like_B3/B4"/>
</dbReference>
<dbReference type="GO" id="GO:0000287">
    <property type="term" value="F:magnesium ion binding"/>
    <property type="evidence" value="ECO:0007669"/>
    <property type="project" value="InterPro"/>
</dbReference>
<keyword evidence="15" id="KW-1185">Reference proteome</keyword>
<evidence type="ECO:0000256" key="4">
    <source>
        <dbReference type="ARBA" id="ARBA00012814"/>
    </source>
</evidence>
<dbReference type="InterPro" id="IPR045060">
    <property type="entry name" value="Phe-tRNA-ligase_IIc_bsu"/>
</dbReference>
<evidence type="ECO:0000256" key="3">
    <source>
        <dbReference type="ARBA" id="ARBA00007438"/>
    </source>
</evidence>
<dbReference type="SMART" id="SM00873">
    <property type="entry name" value="B3_4"/>
    <property type="match status" value="1"/>
</dbReference>
<dbReference type="PANTHER" id="PTHR10947:SF0">
    <property type="entry name" value="PHENYLALANINE--TRNA LIGASE BETA SUBUNIT"/>
    <property type="match status" value="1"/>
</dbReference>
<keyword evidence="7" id="KW-0479">Metal-binding</keyword>
<dbReference type="NCBIfam" id="TIGR00471">
    <property type="entry name" value="pheT_arch"/>
    <property type="match status" value="1"/>
</dbReference>
<dbReference type="InterPro" id="IPR009061">
    <property type="entry name" value="DNA-bd_dom_put_sf"/>
</dbReference>
<evidence type="ECO:0000256" key="9">
    <source>
        <dbReference type="ARBA" id="ARBA00022840"/>
    </source>
</evidence>
<dbReference type="SUPFAM" id="SSF55681">
    <property type="entry name" value="Class II aaRS and biotin synthetases"/>
    <property type="match status" value="1"/>
</dbReference>
<evidence type="ECO:0000313" key="14">
    <source>
        <dbReference type="EMBL" id="ADM27374.1"/>
    </source>
</evidence>
<evidence type="ECO:0000256" key="8">
    <source>
        <dbReference type="ARBA" id="ARBA00022741"/>
    </source>
</evidence>
<dbReference type="Pfam" id="PF03484">
    <property type="entry name" value="B5"/>
    <property type="match status" value="1"/>
</dbReference>
<dbReference type="InterPro" id="IPR041616">
    <property type="entry name" value="PheRS_beta_core"/>
</dbReference>
<name>E0SS24_IGNAA</name>
<keyword evidence="11" id="KW-0648">Protein biosynthesis</keyword>
<keyword evidence="8" id="KW-0547">Nucleotide-binding</keyword>
<dbReference type="InterPro" id="IPR005146">
    <property type="entry name" value="B3/B4_tRNA-bd"/>
</dbReference>
<reference evidence="14 15" key="1">
    <citation type="journal article" date="2010" name="Stand. Genomic Sci.">
        <title>Complete genome sequence of Ignisphaera aggregans type strain (AQ1.S1).</title>
        <authorList>
            <person name="Goker M."/>
            <person name="Held B."/>
            <person name="Lapidus A."/>
            <person name="Nolan M."/>
            <person name="Spring S."/>
            <person name="Yasawong M."/>
            <person name="Lucas S."/>
            <person name="Glavina Del Rio T."/>
            <person name="Tice H."/>
            <person name="Cheng J.F."/>
            <person name="Goodwin L."/>
            <person name="Tapia R."/>
            <person name="Pitluck S."/>
            <person name="Liolios K."/>
            <person name="Ivanova N."/>
            <person name="Mavromatis K."/>
            <person name="Mikhailova N."/>
            <person name="Pati A."/>
            <person name="Chen A."/>
            <person name="Palaniappan K."/>
            <person name="Brambilla E."/>
            <person name="Land M."/>
            <person name="Hauser L."/>
            <person name="Chang Y.J."/>
            <person name="Jeffries C.D."/>
            <person name="Brettin T."/>
            <person name="Detter J.C."/>
            <person name="Han C."/>
            <person name="Rohde M."/>
            <person name="Sikorski J."/>
            <person name="Woyke T."/>
            <person name="Bristow J."/>
            <person name="Eisen J.A."/>
            <person name="Markowitz V."/>
            <person name="Hugenholtz P."/>
            <person name="Kyrpides N.C."/>
            <person name="Klenk H.P."/>
        </authorList>
    </citation>
    <scope>NUCLEOTIDE SEQUENCE [LARGE SCALE GENOMIC DNA]</scope>
    <source>
        <strain evidence="15">DSM 17230 / JCM 13409 / AQ1.S1</strain>
    </source>
</reference>
<proteinExistence type="inferred from homology"/>
<keyword evidence="6 14" id="KW-0436">Ligase</keyword>
<dbReference type="KEGG" id="iag:Igag_0538"/>
<dbReference type="GO" id="GO:0004826">
    <property type="term" value="F:phenylalanine-tRNA ligase activity"/>
    <property type="evidence" value="ECO:0007669"/>
    <property type="project" value="UniProtKB-EC"/>
</dbReference>
<dbReference type="InterPro" id="IPR004531">
    <property type="entry name" value="Phe-tRNA-synth_IIc_bsu_arc_euk"/>
</dbReference>
<accession>E0SS24</accession>